<proteinExistence type="predicted"/>
<protein>
    <submittedName>
        <fullName evidence="1">Uncharacterized protein</fullName>
    </submittedName>
</protein>
<dbReference type="EMBL" id="CP000806">
    <property type="protein sequence ID" value="ACB50075.1"/>
    <property type="molecule type" value="Genomic_DNA"/>
</dbReference>
<organism evidence="1 2">
    <name type="scientific">Crocosphaera subtropica (strain ATCC 51142 / BH68)</name>
    <name type="common">Cyanothece sp. (strain ATCC 51142)</name>
    <dbReference type="NCBI Taxonomy" id="43989"/>
    <lineage>
        <taxon>Bacteria</taxon>
        <taxon>Bacillati</taxon>
        <taxon>Cyanobacteriota</taxon>
        <taxon>Cyanophyceae</taxon>
        <taxon>Oscillatoriophycideae</taxon>
        <taxon>Chroococcales</taxon>
        <taxon>Aphanothecaceae</taxon>
        <taxon>Crocosphaera</taxon>
        <taxon>Crocosphaera subtropica</taxon>
    </lineage>
</organism>
<evidence type="ECO:0000313" key="1">
    <source>
        <dbReference type="EMBL" id="ACB50075.1"/>
    </source>
</evidence>
<dbReference type="Proteomes" id="UP000001203">
    <property type="component" value="Chromosome circular"/>
</dbReference>
<dbReference type="HOGENOM" id="CLU_3403076_0_0_3"/>
<sequence length="30" mass="3496">MVRSRGLEPLSSYSDDKKIEQKTIIFLVNK</sequence>
<gene>
    <name evidence="1" type="ordered locus">cce_0724</name>
</gene>
<evidence type="ECO:0000313" key="2">
    <source>
        <dbReference type="Proteomes" id="UP000001203"/>
    </source>
</evidence>
<reference evidence="1 2" key="1">
    <citation type="journal article" date="2008" name="Proc. Natl. Acad. Sci. U.S.A.">
        <title>The genome of Cyanothece 51142, a unicellular diazotrophic cyanobacterium important in the marine nitrogen cycle.</title>
        <authorList>
            <person name="Welsh E.A."/>
            <person name="Liberton M."/>
            <person name="Stoeckel J."/>
            <person name="Loh T."/>
            <person name="Elvitigala T."/>
            <person name="Wang C."/>
            <person name="Wollam A."/>
            <person name="Fulton R.S."/>
            <person name="Clifton S.W."/>
            <person name="Jacobs J.M."/>
            <person name="Aurora R."/>
            <person name="Ghosh B.K."/>
            <person name="Sherman L.A."/>
            <person name="Smith R.D."/>
            <person name="Wilson R.K."/>
            <person name="Pakrasi H.B."/>
        </authorList>
    </citation>
    <scope>NUCLEOTIDE SEQUENCE [LARGE SCALE GENOMIC DNA]</scope>
    <source>
        <strain evidence="2">ATCC 51142 / BH68</strain>
    </source>
</reference>
<dbReference type="AlphaFoldDB" id="B1WR17"/>
<accession>B1WR17</accession>
<dbReference type="KEGG" id="cyt:cce_0724"/>
<name>B1WR17_CROS5</name>
<keyword evidence="2" id="KW-1185">Reference proteome</keyword>